<name>A0A0H5QYR2_9EUKA</name>
<feature type="transmembrane region" description="Helical" evidence="2">
    <location>
        <begin position="516"/>
        <end position="535"/>
    </location>
</feature>
<evidence type="ECO:0000313" key="3">
    <source>
        <dbReference type="EMBL" id="CRZ00714.1"/>
    </source>
</evidence>
<proteinExistence type="predicted"/>
<keyword evidence="2" id="KW-1133">Transmembrane helix</keyword>
<keyword evidence="2" id="KW-0812">Transmembrane</keyword>
<dbReference type="AlphaFoldDB" id="A0A0H5QYR2"/>
<evidence type="ECO:0000256" key="1">
    <source>
        <dbReference type="SAM" id="MobiDB-lite"/>
    </source>
</evidence>
<feature type="region of interest" description="Disordered" evidence="1">
    <location>
        <begin position="283"/>
        <end position="330"/>
    </location>
</feature>
<organism evidence="3">
    <name type="scientific">Spongospora subterranea</name>
    <dbReference type="NCBI Taxonomy" id="70186"/>
    <lineage>
        <taxon>Eukaryota</taxon>
        <taxon>Sar</taxon>
        <taxon>Rhizaria</taxon>
        <taxon>Endomyxa</taxon>
        <taxon>Phytomyxea</taxon>
        <taxon>Plasmodiophorida</taxon>
        <taxon>Plasmodiophoridae</taxon>
        <taxon>Spongospora</taxon>
    </lineage>
</organism>
<feature type="compositionally biased region" description="Polar residues" evidence="1">
    <location>
        <begin position="314"/>
        <end position="330"/>
    </location>
</feature>
<protein>
    <submittedName>
        <fullName evidence="3">Uncharacterized protein</fullName>
    </submittedName>
</protein>
<dbReference type="PANTHER" id="PTHR37402:SF1">
    <property type="entry name" value="GRAM DOMAIN-CONTAINING PROTEIN 4"/>
    <property type="match status" value="1"/>
</dbReference>
<dbReference type="EMBL" id="HACM01000272">
    <property type="protein sequence ID" value="CRZ00714.1"/>
    <property type="molecule type" value="Transcribed_RNA"/>
</dbReference>
<feature type="non-terminal residue" evidence="3">
    <location>
        <position position="1"/>
    </location>
</feature>
<evidence type="ECO:0000256" key="2">
    <source>
        <dbReference type="SAM" id="Phobius"/>
    </source>
</evidence>
<keyword evidence="2" id="KW-0472">Membrane</keyword>
<dbReference type="PANTHER" id="PTHR37402">
    <property type="entry name" value="GRAM DOMAIN-CONTAINING PROTEIN 4"/>
    <property type="match status" value="1"/>
</dbReference>
<accession>A0A0H5QYR2</accession>
<feature type="transmembrane region" description="Helical" evidence="2">
    <location>
        <begin position="629"/>
        <end position="653"/>
    </location>
</feature>
<dbReference type="InterPro" id="IPR037847">
    <property type="entry name" value="GRAMDC4"/>
</dbReference>
<reference evidence="3" key="1">
    <citation type="submission" date="2015-04" db="EMBL/GenBank/DDBJ databases">
        <title>The genome sequence of the plant pathogenic Rhizarian Plasmodiophora brassicae reveals insights in its biotrophic life cycle and the origin of chitin synthesis.</title>
        <authorList>
            <person name="Schwelm A."/>
            <person name="Fogelqvist J."/>
            <person name="Knaust A."/>
            <person name="Julke S."/>
            <person name="Lilja T."/>
            <person name="Dhandapani V."/>
            <person name="Bonilla-Rosso G."/>
            <person name="Karlsson M."/>
            <person name="Shevchenko A."/>
            <person name="Choi S.R."/>
            <person name="Kim H.G."/>
            <person name="Park J.Y."/>
            <person name="Lim Y.P."/>
            <person name="Ludwig-Muller J."/>
            <person name="Dixelius C."/>
        </authorList>
    </citation>
    <scope>NUCLEOTIDE SEQUENCE</scope>
    <source>
        <tissue evidence="3">Potato root galls</tissue>
    </source>
</reference>
<feature type="compositionally biased region" description="Polar residues" evidence="1">
    <location>
        <begin position="283"/>
        <end position="292"/>
    </location>
</feature>
<sequence>NTVFSLFKVGVTVPVVSQVLIVTASLFMNVVTNEPDLLERCVLITGMELSQMRPYYQGYLDRTGSQMQFTDFCMVAAARSHRCFLFDHTRLAFDILREPNVPVVMLNRFCQFSPFIFPLTAKQSPEIIFEILCSTPTPSDMFLEKYITISSFNTYVEALQVEFDEGAKLQMHQALLESVNMTTNAPPMSAPNSNDDDSSFPLRQRIVLIFTGCALKQKLANASGTLILTDTMISFQTGLAIQLLRRTIQYSLCELVRVSGRQGGVFKTEYYLTMEFDADAVQIGSNDDNIPSTPEADVSDASAPGDNARPASSDGVNSIPSGPSKSSLEISFSNESDRDFILDYLENMISAFSLANQGCTPIIRQCVLLDAIDDILRVQALRRTRFPSQPRKITFLSTSSAEDTSAYLNMLTMQFHDMTLSSSVFTSLLGPAPSRILDDPSWDPRMLQLVDNPYPNQPPVDRIDLGRLSDTAKLFSAQIVPLDALVQVHAYIIGWKNPAVTLSVAFTLLVFCYMDWLAYVPAALILLNHILIWVMSDRPSVFYDWYNQQLITFIPPSLQSDVKQSDNIFQGTVLGRIKNTVDTYQQSFSSAKSALETVQNRLQSANHYLLKLKGLYTWVSPLRTKQFMLVNAVMFALLLLMPFRLLFSAFVIFHFTGHFRSDSGVVDRFITTIPLAEAQPLRKS</sequence>